<keyword evidence="4 5" id="KW-0067">ATP-binding</keyword>
<feature type="domain" description="UvrD-like helicase ATP-binding" evidence="7">
    <location>
        <begin position="209"/>
        <end position="608"/>
    </location>
</feature>
<dbReference type="EMBL" id="JAJNBZ010000037">
    <property type="protein sequence ID" value="MCE5172939.1"/>
    <property type="molecule type" value="Genomic_DNA"/>
</dbReference>
<keyword evidence="2 5" id="KW-0378">Hydrolase</keyword>
<evidence type="ECO:0000256" key="3">
    <source>
        <dbReference type="ARBA" id="ARBA00022806"/>
    </source>
</evidence>
<evidence type="ECO:0000256" key="4">
    <source>
        <dbReference type="ARBA" id="ARBA00022840"/>
    </source>
</evidence>
<dbReference type="InterPro" id="IPR014016">
    <property type="entry name" value="UvrD-like_ATP-bd"/>
</dbReference>
<dbReference type="Gene3D" id="3.40.50.300">
    <property type="entry name" value="P-loop containing nucleotide triphosphate hydrolases"/>
    <property type="match status" value="3"/>
</dbReference>
<sequence>MHGKPSNIDDEQLYLTRVLQLMDRQIAELEATVDDRQSEIVEMKRHFWDEVTVDKDEMFETYVSIMQQAKDLASHERVQAHAAKWMNKLRKHIDAPYFGRVDFVETTDPEVLPVYIGLMSVTDEASGEHLVYDWRTPIASLFYDYAPGPVRYRTPADMIEGEMTLKRQYLIRGGRLEAVFDTGIQIGDDMLQEMLKRSADTKMKSIVSTIQREQNTIIRDDAHDVLVVQGAAGSGKTSAAMQRIAYLLYKYRDSMRSEQIVLFSPNDLFNDYVSNILPELGESNMTQTTYQSYIEHRLVTERRIEDIYDQKERLMSTAAQLVGEDIADIESVAACWKASASYKLVLDTYMDSLKREGMRFIRFGTPKRTIISAEQLADQFYGPFADWSLPARMDKLKDWVLTELKAWAEREVKRVYRKLAAQPNYLGTDDELRSMSRKQVNKWLKLMRVQAKKLRFVEWEEMYLDLMRGLPTWTEQAGVTVQEPGAATNPMASERYANDIGKRTVERFEAGVIPFEDASPLLYLIESVEGFDTFNHIRHVVMDEAQDYSPFQYALLKRLFPRSRFTILGDWNQAIYEANRMSSVASVEEMFADKQVGVIRLTKSYRSTLDIMELARTVLPYGEEAEPFNREGEKPELHLLSDEAERLQFLDSCLQRMKADKLQSTAIITKDEAAAERVHAQLHALHPQLKRVSKHTKQFVSGQWVVPSYLAKGLEFDAVIVYDAEEQTYGHESDRKLFYTVCTRALHRLTFLVVGQPTSFLNNWLSAIK</sequence>
<evidence type="ECO:0000313" key="9">
    <source>
        <dbReference type="Proteomes" id="UP001199916"/>
    </source>
</evidence>
<reference evidence="8 9" key="1">
    <citation type="submission" date="2021-11" db="EMBL/GenBank/DDBJ databases">
        <title>Draft genome sequence of Paenibacillus profundus YoMME, a new Gram-positive bacteria with exoelectrogenic properties.</title>
        <authorList>
            <person name="Hubenova Y."/>
            <person name="Hubenova E."/>
            <person name="Manasiev Y."/>
            <person name="Peykov S."/>
            <person name="Mitov M."/>
        </authorList>
    </citation>
    <scope>NUCLEOTIDE SEQUENCE [LARGE SCALE GENOMIC DNA]</scope>
    <source>
        <strain evidence="8 9">YoMME</strain>
    </source>
</reference>
<feature type="binding site" evidence="5">
    <location>
        <begin position="230"/>
        <end position="237"/>
    </location>
    <ligand>
        <name>ATP</name>
        <dbReference type="ChEBI" id="CHEBI:30616"/>
    </ligand>
</feature>
<dbReference type="PANTHER" id="PTHR11070">
    <property type="entry name" value="UVRD / RECB / PCRA DNA HELICASE FAMILY MEMBER"/>
    <property type="match status" value="1"/>
</dbReference>
<dbReference type="PANTHER" id="PTHR11070:SF17">
    <property type="entry name" value="DNA HELICASE IV"/>
    <property type="match status" value="1"/>
</dbReference>
<dbReference type="Proteomes" id="UP001199916">
    <property type="component" value="Unassembled WGS sequence"/>
</dbReference>
<evidence type="ECO:0000313" key="8">
    <source>
        <dbReference type="EMBL" id="MCE5172939.1"/>
    </source>
</evidence>
<accession>A0ABS8YPQ4</accession>
<evidence type="ECO:0000256" key="6">
    <source>
        <dbReference type="SAM" id="Coils"/>
    </source>
</evidence>
<dbReference type="RefSeq" id="WP_233698973.1">
    <property type="nucleotide sequence ID" value="NZ_JAJNBZ010000037.1"/>
</dbReference>
<dbReference type="InterPro" id="IPR048228">
    <property type="entry name" value="HelD_bacillota"/>
</dbReference>
<evidence type="ECO:0000256" key="5">
    <source>
        <dbReference type="PROSITE-ProRule" id="PRU00560"/>
    </source>
</evidence>
<evidence type="ECO:0000259" key="7">
    <source>
        <dbReference type="PROSITE" id="PS51198"/>
    </source>
</evidence>
<dbReference type="InterPro" id="IPR027417">
    <property type="entry name" value="P-loop_NTPase"/>
</dbReference>
<keyword evidence="3 5" id="KW-0347">Helicase</keyword>
<gene>
    <name evidence="8" type="ORF">LQV63_27120</name>
</gene>
<keyword evidence="9" id="KW-1185">Reference proteome</keyword>
<evidence type="ECO:0000256" key="1">
    <source>
        <dbReference type="ARBA" id="ARBA00022741"/>
    </source>
</evidence>
<feature type="coiled-coil region" evidence="6">
    <location>
        <begin position="19"/>
        <end position="46"/>
    </location>
</feature>
<dbReference type="Pfam" id="PF13538">
    <property type="entry name" value="UvrD_C_2"/>
    <property type="match status" value="1"/>
</dbReference>
<name>A0ABS8YPQ4_9BACL</name>
<dbReference type="PROSITE" id="PS51198">
    <property type="entry name" value="UVRD_HELICASE_ATP_BIND"/>
    <property type="match status" value="1"/>
</dbReference>
<dbReference type="InterPro" id="IPR027785">
    <property type="entry name" value="UvrD-like_helicase_C"/>
</dbReference>
<dbReference type="InterPro" id="IPR000212">
    <property type="entry name" value="DNA_helicase_UvrD/REP"/>
</dbReference>
<keyword evidence="1 5" id="KW-0547">Nucleotide-binding</keyword>
<protein>
    <submittedName>
        <fullName evidence="8">UvrD-helicase domain-containing protein</fullName>
    </submittedName>
</protein>
<keyword evidence="6" id="KW-0175">Coiled coil</keyword>
<dbReference type="SUPFAM" id="SSF52540">
    <property type="entry name" value="P-loop containing nucleoside triphosphate hydrolases"/>
    <property type="match status" value="1"/>
</dbReference>
<organism evidence="8 9">
    <name type="scientific">Paenibacillus profundus</name>
    <dbReference type="NCBI Taxonomy" id="1173085"/>
    <lineage>
        <taxon>Bacteria</taxon>
        <taxon>Bacillati</taxon>
        <taxon>Bacillota</taxon>
        <taxon>Bacilli</taxon>
        <taxon>Bacillales</taxon>
        <taxon>Paenibacillaceae</taxon>
        <taxon>Paenibacillus</taxon>
    </lineage>
</organism>
<dbReference type="Pfam" id="PF00580">
    <property type="entry name" value="UvrD-helicase"/>
    <property type="match status" value="1"/>
</dbReference>
<proteinExistence type="predicted"/>
<evidence type="ECO:0000256" key="2">
    <source>
        <dbReference type="ARBA" id="ARBA00022801"/>
    </source>
</evidence>
<comment type="caution">
    <text evidence="8">The sequence shown here is derived from an EMBL/GenBank/DDBJ whole genome shotgun (WGS) entry which is preliminary data.</text>
</comment>
<dbReference type="NCBIfam" id="NF041464">
    <property type="entry name" value="HelD_BACSU"/>
    <property type="match status" value="1"/>
</dbReference>